<reference evidence="2 3" key="1">
    <citation type="submission" date="2020-04" db="EMBL/GenBank/DDBJ databases">
        <authorList>
            <person name="De Canck E."/>
        </authorList>
    </citation>
    <scope>NUCLEOTIDE SEQUENCE [LARGE SCALE GENOMIC DNA]</scope>
    <source>
        <strain evidence="2 3">LMG 27177</strain>
    </source>
</reference>
<dbReference type="AlphaFoldDB" id="A0A6J5FYW9"/>
<feature type="transmembrane region" description="Helical" evidence="1">
    <location>
        <begin position="57"/>
        <end position="78"/>
    </location>
</feature>
<keyword evidence="3" id="KW-1185">Reference proteome</keyword>
<accession>A0A6J5FYW9</accession>
<keyword evidence="1" id="KW-0812">Transmembrane</keyword>
<proteinExistence type="predicted"/>
<feature type="transmembrane region" description="Helical" evidence="1">
    <location>
        <begin position="20"/>
        <end position="37"/>
    </location>
</feature>
<evidence type="ECO:0000313" key="3">
    <source>
        <dbReference type="Proteomes" id="UP000494252"/>
    </source>
</evidence>
<keyword evidence="1" id="KW-0472">Membrane</keyword>
<name>A0A6J5FYW9_9BURK</name>
<gene>
    <name evidence="2" type="ORF">LMG27177_02627</name>
</gene>
<dbReference type="InterPro" id="IPR014550">
    <property type="entry name" value="UCP028704_OpgC"/>
</dbReference>
<organism evidence="2 3">
    <name type="scientific">Paraburkholderia fynbosensis</name>
    <dbReference type="NCBI Taxonomy" id="1200993"/>
    <lineage>
        <taxon>Bacteria</taxon>
        <taxon>Pseudomonadati</taxon>
        <taxon>Pseudomonadota</taxon>
        <taxon>Betaproteobacteria</taxon>
        <taxon>Burkholderiales</taxon>
        <taxon>Burkholderiaceae</taxon>
        <taxon>Paraburkholderia</taxon>
    </lineage>
</organism>
<dbReference type="Pfam" id="PF10129">
    <property type="entry name" value="OpgC_C"/>
    <property type="match status" value="1"/>
</dbReference>
<keyword evidence="1" id="KW-1133">Transmembrane helix</keyword>
<evidence type="ECO:0000313" key="2">
    <source>
        <dbReference type="EMBL" id="CAB3789278.1"/>
    </source>
</evidence>
<protein>
    <submittedName>
        <fullName evidence="2">Uncharacterized protein</fullName>
    </submittedName>
</protein>
<dbReference type="PANTHER" id="PTHR38592:SF3">
    <property type="entry name" value="BLL4819 PROTEIN"/>
    <property type="match status" value="1"/>
</dbReference>
<dbReference type="PANTHER" id="PTHR38592">
    <property type="entry name" value="BLL4819 PROTEIN"/>
    <property type="match status" value="1"/>
</dbReference>
<dbReference type="EMBL" id="CADIKI010000006">
    <property type="protein sequence ID" value="CAB3789278.1"/>
    <property type="molecule type" value="Genomic_DNA"/>
</dbReference>
<evidence type="ECO:0000256" key="1">
    <source>
        <dbReference type="SAM" id="Phobius"/>
    </source>
</evidence>
<dbReference type="Proteomes" id="UP000494252">
    <property type="component" value="Unassembled WGS sequence"/>
</dbReference>
<sequence>MDIRRGRSEASPARGRSIEVDFFCGVVLIVIVLDHIPGSTLTHLMLHVYALCDSAEVFVFVGGYASAAGVAAGALLSLAARAVCASPSGEPLAMRCAEFAGAVLSPELIALPTAGAQIESAAMVHATAPGNQQGGEYCRITGRIEGSWRTRQLGDTLVAARDLDGDRHRRGDQCTLTAFVPLSAVCALPRQRQCESCGQLPVCLEMKGLQAWRRAGCGRIE</sequence>